<dbReference type="EMBL" id="QZKI01000001">
    <property type="protein sequence ID" value="RJP75661.1"/>
    <property type="molecule type" value="Genomic_DNA"/>
</dbReference>
<reference evidence="1 2" key="1">
    <citation type="journal article" date="2017" name="ISME J.">
        <title>Energy and carbon metabolisms in a deep terrestrial subsurface fluid microbial community.</title>
        <authorList>
            <person name="Momper L."/>
            <person name="Jungbluth S.P."/>
            <person name="Lee M.D."/>
            <person name="Amend J.P."/>
        </authorList>
    </citation>
    <scope>NUCLEOTIDE SEQUENCE [LARGE SCALE GENOMIC DNA]</scope>
    <source>
        <strain evidence="1">SURF_17</strain>
    </source>
</reference>
<accession>A0A419FA42</accession>
<evidence type="ECO:0000313" key="1">
    <source>
        <dbReference type="EMBL" id="RJP75661.1"/>
    </source>
</evidence>
<proteinExistence type="predicted"/>
<sequence length="145" mass="16170">MSFAKLRYMRTPQVQYSAFVQCSFRTAIFSTILLIWAVSGPDLAEATEMRSLSSTEMTKGKTSAVAVCPPFHLKDENGTIIDPLNEVNSQVPYSPKQTCGAQGCHDYAKITEGFHFQAGRGEALTDELARRYDWVTTPGYYGGRW</sequence>
<gene>
    <name evidence="1" type="ORF">C4532_00085</name>
</gene>
<evidence type="ECO:0000313" key="2">
    <source>
        <dbReference type="Proteomes" id="UP000285961"/>
    </source>
</evidence>
<dbReference type="Proteomes" id="UP000285961">
    <property type="component" value="Unassembled WGS sequence"/>
</dbReference>
<dbReference type="AlphaFoldDB" id="A0A419FA42"/>
<organism evidence="1 2">
    <name type="scientific">Candidatus Abyssobacteria bacterium SURF_17</name>
    <dbReference type="NCBI Taxonomy" id="2093361"/>
    <lineage>
        <taxon>Bacteria</taxon>
        <taxon>Pseudomonadati</taxon>
        <taxon>Candidatus Hydrogenedentota</taxon>
        <taxon>Candidatus Abyssobacteria</taxon>
    </lineage>
</organism>
<name>A0A419FA42_9BACT</name>
<protein>
    <submittedName>
        <fullName evidence="1">Uncharacterized protein</fullName>
    </submittedName>
</protein>
<comment type="caution">
    <text evidence="1">The sequence shown here is derived from an EMBL/GenBank/DDBJ whole genome shotgun (WGS) entry which is preliminary data.</text>
</comment>